<name>A0A9P4Y8U8_CRYP1</name>
<dbReference type="RefSeq" id="XP_040779587.1">
    <property type="nucleotide sequence ID" value="XM_040924571.1"/>
</dbReference>
<protein>
    <submittedName>
        <fullName evidence="2">Uncharacterized protein</fullName>
    </submittedName>
</protein>
<evidence type="ECO:0000313" key="3">
    <source>
        <dbReference type="Proteomes" id="UP000803844"/>
    </source>
</evidence>
<evidence type="ECO:0000256" key="1">
    <source>
        <dbReference type="SAM" id="MobiDB-lite"/>
    </source>
</evidence>
<organism evidence="2 3">
    <name type="scientific">Cryphonectria parasitica (strain ATCC 38755 / EP155)</name>
    <dbReference type="NCBI Taxonomy" id="660469"/>
    <lineage>
        <taxon>Eukaryota</taxon>
        <taxon>Fungi</taxon>
        <taxon>Dikarya</taxon>
        <taxon>Ascomycota</taxon>
        <taxon>Pezizomycotina</taxon>
        <taxon>Sordariomycetes</taxon>
        <taxon>Sordariomycetidae</taxon>
        <taxon>Diaporthales</taxon>
        <taxon>Cryphonectriaceae</taxon>
        <taxon>Cryphonectria-Endothia species complex</taxon>
        <taxon>Cryphonectria</taxon>
    </lineage>
</organism>
<keyword evidence="3" id="KW-1185">Reference proteome</keyword>
<dbReference type="GeneID" id="63841700"/>
<accession>A0A9P4Y8U8</accession>
<sequence>MDGLKLALPCFFLTERSSGHRAWQRPLTSTDRVCILDDFIQTLSLRFTKSVPLHQRRKALSASEGTTLCDVLDGAYIPETLYKVSFCMFLSSRSDHDNHDGGDDDDGWGSQATNIITS</sequence>
<proteinExistence type="predicted"/>
<gene>
    <name evidence="2" type="ORF">M406DRAFT_56185</name>
</gene>
<comment type="caution">
    <text evidence="2">The sequence shown here is derived from an EMBL/GenBank/DDBJ whole genome shotgun (WGS) entry which is preliminary data.</text>
</comment>
<feature type="region of interest" description="Disordered" evidence="1">
    <location>
        <begin position="96"/>
        <end position="118"/>
    </location>
</feature>
<dbReference type="AlphaFoldDB" id="A0A9P4Y8U8"/>
<dbReference type="Proteomes" id="UP000803844">
    <property type="component" value="Unassembled WGS sequence"/>
</dbReference>
<reference evidence="2" key="1">
    <citation type="journal article" date="2020" name="Phytopathology">
        <title>Genome sequence of the chestnut blight fungus Cryphonectria parasitica EP155: A fundamental resource for an archetypical invasive plant pathogen.</title>
        <authorList>
            <person name="Crouch J.A."/>
            <person name="Dawe A."/>
            <person name="Aerts A."/>
            <person name="Barry K."/>
            <person name="Churchill A.C.L."/>
            <person name="Grimwood J."/>
            <person name="Hillman B."/>
            <person name="Milgroom M.G."/>
            <person name="Pangilinan J."/>
            <person name="Smith M."/>
            <person name="Salamov A."/>
            <person name="Schmutz J."/>
            <person name="Yadav J."/>
            <person name="Grigoriev I.V."/>
            <person name="Nuss D."/>
        </authorList>
    </citation>
    <scope>NUCLEOTIDE SEQUENCE</scope>
    <source>
        <strain evidence="2">EP155</strain>
    </source>
</reference>
<dbReference type="EMBL" id="MU032345">
    <property type="protein sequence ID" value="KAF3768626.1"/>
    <property type="molecule type" value="Genomic_DNA"/>
</dbReference>
<evidence type="ECO:0000313" key="2">
    <source>
        <dbReference type="EMBL" id="KAF3768626.1"/>
    </source>
</evidence>